<evidence type="ECO:0000313" key="2">
    <source>
        <dbReference type="Proteomes" id="UP000033562"/>
    </source>
</evidence>
<reference evidence="1 2" key="1">
    <citation type="submission" date="2015-02" db="EMBL/GenBank/DDBJ databases">
        <title>Genome Sequencing of Rickettsiales.</title>
        <authorList>
            <person name="Daugherty S.C."/>
            <person name="Su Q."/>
            <person name="Abolude K."/>
            <person name="Beier-Sexton M."/>
            <person name="Carlyon J.A."/>
            <person name="Carter R."/>
            <person name="Day N.P."/>
            <person name="Dumler S.J."/>
            <person name="Dyachenko V."/>
            <person name="Godinez A."/>
            <person name="Kurtti T.J."/>
            <person name="Lichay M."/>
            <person name="Mullins K.E."/>
            <person name="Ott S."/>
            <person name="Pappas-Brown V."/>
            <person name="Paris D.H."/>
            <person name="Patel P."/>
            <person name="Richards A.L."/>
            <person name="Sadzewicz L."/>
            <person name="Sears K."/>
            <person name="Seidman D."/>
            <person name="Sengamalay N."/>
            <person name="Stenos J."/>
            <person name="Tallon L.J."/>
            <person name="Vincent G."/>
            <person name="Fraser C.M."/>
            <person name="Munderloh U."/>
            <person name="Dunning-Hotopp J.C."/>
        </authorList>
    </citation>
    <scope>NUCLEOTIDE SEQUENCE [LARGE SCALE GENOMIC DNA]</scope>
    <source>
        <strain evidence="1 2">RAC413</strain>
    </source>
</reference>
<name>A0A0F3NM13_9RICK</name>
<evidence type="ECO:0000313" key="1">
    <source>
        <dbReference type="EMBL" id="KJV69088.1"/>
    </source>
</evidence>
<dbReference type="Proteomes" id="UP000033562">
    <property type="component" value="Unassembled WGS sequence"/>
</dbReference>
<proteinExistence type="predicted"/>
<organism evidence="1 2">
    <name type="scientific">Candidatus Neoehrlichia procyonis str. RAC413</name>
    <dbReference type="NCBI Taxonomy" id="1359163"/>
    <lineage>
        <taxon>Bacteria</taxon>
        <taxon>Pseudomonadati</taxon>
        <taxon>Pseudomonadota</taxon>
        <taxon>Alphaproteobacteria</taxon>
        <taxon>Rickettsiales</taxon>
        <taxon>Anaplasmataceae</taxon>
        <taxon>Candidatus Neoehrlichia</taxon>
    </lineage>
</organism>
<dbReference type="AlphaFoldDB" id="A0A0F3NM13"/>
<gene>
    <name evidence="1" type="ORF">NLO413_0464</name>
</gene>
<dbReference type="OrthoDB" id="7163198at2"/>
<accession>A0A0F3NM13</accession>
<sequence length="99" mass="11557">MTDDYKDIVKQYMDTVKEIVGDSKTFDEIFSSIMKIQEKALTSGNKEENQQSDNVQQIAYNDNAISNDAYQKLLDEIKVIKKRLIRLERKVLQPKVEEN</sequence>
<comment type="caution">
    <text evidence="1">The sequence shown here is derived from an EMBL/GenBank/DDBJ whole genome shotgun (WGS) entry which is preliminary data.</text>
</comment>
<dbReference type="RefSeq" id="WP_045808883.1">
    <property type="nucleotide sequence ID" value="NZ_LANX01000001.1"/>
</dbReference>
<keyword evidence="2" id="KW-1185">Reference proteome</keyword>
<dbReference type="EMBL" id="LANX01000001">
    <property type="protein sequence ID" value="KJV69088.1"/>
    <property type="molecule type" value="Genomic_DNA"/>
</dbReference>
<dbReference type="PATRIC" id="fig|1359163.3.peg.453"/>
<protein>
    <submittedName>
        <fullName evidence="1">Uncharacterized protein</fullName>
    </submittedName>
</protein>